<dbReference type="PROSITE" id="PS00198">
    <property type="entry name" value="4FE4S_FER_1"/>
    <property type="match status" value="1"/>
</dbReference>
<dbReference type="SUPFAM" id="SSF54862">
    <property type="entry name" value="4Fe-4S ferredoxins"/>
    <property type="match status" value="1"/>
</dbReference>
<feature type="transmembrane region" description="Helical" evidence="9">
    <location>
        <begin position="257"/>
        <end position="277"/>
    </location>
</feature>
<gene>
    <name evidence="12" type="ORF">DSLASN_12620</name>
</gene>
<evidence type="ECO:0000256" key="5">
    <source>
        <dbReference type="ARBA" id="ARBA00023004"/>
    </source>
</evidence>
<name>A0ABM7PDM3_9BACT</name>
<dbReference type="InterPro" id="IPR006311">
    <property type="entry name" value="TAT_signal"/>
</dbReference>
<protein>
    <recommendedName>
        <fullName evidence="11">4Fe-4S ferredoxin-type domain-containing protein</fullName>
    </recommendedName>
</protein>
<comment type="subcellular location">
    <subcellularLocation>
        <location evidence="1">Cell envelope</location>
    </subcellularLocation>
</comment>
<keyword evidence="5" id="KW-0408">Iron</keyword>
<evidence type="ECO:0000313" key="13">
    <source>
        <dbReference type="Proteomes" id="UP001320148"/>
    </source>
</evidence>
<feature type="signal peptide" evidence="10">
    <location>
        <begin position="1"/>
        <end position="20"/>
    </location>
</feature>
<dbReference type="NCBIfam" id="NF045715">
    <property type="entry name" value="sulf_resp_HmcB"/>
    <property type="match status" value="1"/>
</dbReference>
<dbReference type="RefSeq" id="WP_236891905.1">
    <property type="nucleotide sequence ID" value="NZ_AP024488.1"/>
</dbReference>
<proteinExistence type="predicted"/>
<evidence type="ECO:0000256" key="3">
    <source>
        <dbReference type="ARBA" id="ARBA00022723"/>
    </source>
</evidence>
<evidence type="ECO:0000256" key="7">
    <source>
        <dbReference type="SAM" id="Coils"/>
    </source>
</evidence>
<evidence type="ECO:0000256" key="1">
    <source>
        <dbReference type="ARBA" id="ARBA00004196"/>
    </source>
</evidence>
<keyword evidence="10" id="KW-0732">Signal</keyword>
<dbReference type="PROSITE" id="PS51379">
    <property type="entry name" value="4FE4S_FER_2"/>
    <property type="match status" value="2"/>
</dbReference>
<feature type="domain" description="4Fe-4S ferredoxin-type" evidence="11">
    <location>
        <begin position="40"/>
        <end position="70"/>
    </location>
</feature>
<evidence type="ECO:0000256" key="2">
    <source>
        <dbReference type="ARBA" id="ARBA00022485"/>
    </source>
</evidence>
<dbReference type="PANTHER" id="PTHR43545:SF4">
    <property type="entry name" value="IRON-SULFUR PROTEIN"/>
    <property type="match status" value="1"/>
</dbReference>
<evidence type="ECO:0000313" key="12">
    <source>
        <dbReference type="EMBL" id="BCS95630.1"/>
    </source>
</evidence>
<evidence type="ECO:0000256" key="6">
    <source>
        <dbReference type="ARBA" id="ARBA00023014"/>
    </source>
</evidence>
<keyword evidence="7" id="KW-0175">Coiled coil</keyword>
<dbReference type="InterPro" id="IPR017900">
    <property type="entry name" value="4Fe4S_Fe_S_CS"/>
</dbReference>
<dbReference type="CDD" id="cd10561">
    <property type="entry name" value="HybA_like"/>
    <property type="match status" value="1"/>
</dbReference>
<keyword evidence="4" id="KW-0677">Repeat</keyword>
<evidence type="ECO:0000256" key="4">
    <source>
        <dbReference type="ARBA" id="ARBA00022737"/>
    </source>
</evidence>
<reference evidence="12 13" key="1">
    <citation type="submission" date="2021-02" db="EMBL/GenBank/DDBJ databases">
        <title>Complete genome of Desulfoluna sp. strain ASN36.</title>
        <authorList>
            <person name="Takahashi A."/>
            <person name="Kojima H."/>
            <person name="Fukui M."/>
        </authorList>
    </citation>
    <scope>NUCLEOTIDE SEQUENCE [LARGE SCALE GENOMIC DNA]</scope>
    <source>
        <strain evidence="12 13">ASN36</strain>
    </source>
</reference>
<keyword evidence="6" id="KW-0411">Iron-sulfur</keyword>
<keyword evidence="2" id="KW-0004">4Fe-4S</keyword>
<dbReference type="EMBL" id="AP024488">
    <property type="protein sequence ID" value="BCS95630.1"/>
    <property type="molecule type" value="Genomic_DNA"/>
</dbReference>
<evidence type="ECO:0000259" key="11">
    <source>
        <dbReference type="PROSITE" id="PS51379"/>
    </source>
</evidence>
<sequence length="371" mass="40328">MSLSRRSFLFGLGAAGTGLAAGKTASAATGKEFKGYPDSYGVLHDISRCVGCRECEKACNSVNELPAPEKPFTDKAVLDTKRRTAKDTFTVVNRFEPKGKKPHFAKIQCNHCQEPACASVCFVRAFKKSPQGPVVYNADLCVGCRYCMVACPFDVPAYEYDKAFTPRVRKCTLCAPRLAEGKLPGCVDVCPKEALVFGKRDELLAIAKERIKKNPGRYVNHVYGEKEMGGTSWLYLSDVPFDEVGMRTDLVSTPAPALTSGALGVVPMVVGLWPVFLTGMYGMTKRREKVAAQEQKAAVNVAVQETEAKAAAELETRLAKAEAEKKKALEKAEKEKDAAIAKALEEAAVEKTPPQEEEATMGDEPVKGEEE</sequence>
<dbReference type="PANTHER" id="PTHR43545">
    <property type="entry name" value="FORMATE DEHYDROGENASE, NITRATE-INDUCIBLE, IRON-SULFUR SUBUNIT"/>
    <property type="match status" value="1"/>
</dbReference>
<dbReference type="PROSITE" id="PS51318">
    <property type="entry name" value="TAT"/>
    <property type="match status" value="1"/>
</dbReference>
<dbReference type="InterPro" id="IPR054814">
    <property type="entry name" value="HmcB"/>
</dbReference>
<keyword evidence="3" id="KW-0479">Metal-binding</keyword>
<dbReference type="InterPro" id="IPR017896">
    <property type="entry name" value="4Fe4S_Fe-S-bd"/>
</dbReference>
<dbReference type="Proteomes" id="UP001320148">
    <property type="component" value="Chromosome"/>
</dbReference>
<dbReference type="Pfam" id="PF13247">
    <property type="entry name" value="Fer4_11"/>
    <property type="match status" value="1"/>
</dbReference>
<keyword evidence="9" id="KW-0472">Membrane</keyword>
<dbReference type="InterPro" id="IPR051555">
    <property type="entry name" value="FDH_Electron_Transfer_Unit"/>
</dbReference>
<feature type="chain" id="PRO_5045079870" description="4Fe-4S ferredoxin-type domain-containing protein" evidence="10">
    <location>
        <begin position="21"/>
        <end position="371"/>
    </location>
</feature>
<evidence type="ECO:0000256" key="8">
    <source>
        <dbReference type="SAM" id="MobiDB-lite"/>
    </source>
</evidence>
<feature type="coiled-coil region" evidence="7">
    <location>
        <begin position="304"/>
        <end position="346"/>
    </location>
</feature>
<accession>A0ABM7PDM3</accession>
<evidence type="ECO:0000256" key="9">
    <source>
        <dbReference type="SAM" id="Phobius"/>
    </source>
</evidence>
<feature type="domain" description="4Fe-4S ferredoxin-type" evidence="11">
    <location>
        <begin position="132"/>
        <end position="161"/>
    </location>
</feature>
<keyword evidence="13" id="KW-1185">Reference proteome</keyword>
<keyword evidence="9" id="KW-1133">Transmembrane helix</keyword>
<organism evidence="12 13">
    <name type="scientific">Desulfoluna limicola</name>
    <dbReference type="NCBI Taxonomy" id="2810562"/>
    <lineage>
        <taxon>Bacteria</taxon>
        <taxon>Pseudomonadati</taxon>
        <taxon>Thermodesulfobacteriota</taxon>
        <taxon>Desulfobacteria</taxon>
        <taxon>Desulfobacterales</taxon>
        <taxon>Desulfolunaceae</taxon>
        <taxon>Desulfoluna</taxon>
    </lineage>
</organism>
<keyword evidence="9" id="KW-0812">Transmembrane</keyword>
<dbReference type="Gene3D" id="3.30.70.20">
    <property type="match status" value="2"/>
</dbReference>
<feature type="region of interest" description="Disordered" evidence="8">
    <location>
        <begin position="346"/>
        <end position="371"/>
    </location>
</feature>
<evidence type="ECO:0000256" key="10">
    <source>
        <dbReference type="SAM" id="SignalP"/>
    </source>
</evidence>